<sequence length="57" mass="6573">PGMLGLRVVHIKLLMSITYPCTLVEWFRRIERKPYPNTVTMCIQSSYQMGLTVVSVD</sequence>
<evidence type="ECO:0000313" key="2">
    <source>
        <dbReference type="Proteomes" id="UP000076532"/>
    </source>
</evidence>
<dbReference type="AlphaFoldDB" id="A0A166RIH0"/>
<name>A0A166RIH0_9AGAM</name>
<dbReference type="OrthoDB" id="3187773at2759"/>
<organism evidence="1 2">
    <name type="scientific">Athelia psychrophila</name>
    <dbReference type="NCBI Taxonomy" id="1759441"/>
    <lineage>
        <taxon>Eukaryota</taxon>
        <taxon>Fungi</taxon>
        <taxon>Dikarya</taxon>
        <taxon>Basidiomycota</taxon>
        <taxon>Agaricomycotina</taxon>
        <taxon>Agaricomycetes</taxon>
        <taxon>Agaricomycetidae</taxon>
        <taxon>Atheliales</taxon>
        <taxon>Atheliaceae</taxon>
        <taxon>Athelia</taxon>
    </lineage>
</organism>
<reference evidence="1 2" key="1">
    <citation type="journal article" date="2016" name="Mol. Biol. Evol.">
        <title>Comparative Genomics of Early-Diverging Mushroom-Forming Fungi Provides Insights into the Origins of Lignocellulose Decay Capabilities.</title>
        <authorList>
            <person name="Nagy L.G."/>
            <person name="Riley R."/>
            <person name="Tritt A."/>
            <person name="Adam C."/>
            <person name="Daum C."/>
            <person name="Floudas D."/>
            <person name="Sun H."/>
            <person name="Yadav J.S."/>
            <person name="Pangilinan J."/>
            <person name="Larsson K.H."/>
            <person name="Matsuura K."/>
            <person name="Barry K."/>
            <person name="Labutti K."/>
            <person name="Kuo R."/>
            <person name="Ohm R.A."/>
            <person name="Bhattacharya S.S."/>
            <person name="Shirouzu T."/>
            <person name="Yoshinaga Y."/>
            <person name="Martin F.M."/>
            <person name="Grigoriev I.V."/>
            <person name="Hibbett D.S."/>
        </authorList>
    </citation>
    <scope>NUCLEOTIDE SEQUENCE [LARGE SCALE GENOMIC DNA]</scope>
    <source>
        <strain evidence="1 2">CBS 109695</strain>
    </source>
</reference>
<accession>A0A166RIH0</accession>
<evidence type="ECO:0000313" key="1">
    <source>
        <dbReference type="EMBL" id="KZP28307.1"/>
    </source>
</evidence>
<keyword evidence="2" id="KW-1185">Reference proteome</keyword>
<dbReference type="Proteomes" id="UP000076532">
    <property type="component" value="Unassembled WGS sequence"/>
</dbReference>
<protein>
    <submittedName>
        <fullName evidence="1">Uncharacterized protein</fullName>
    </submittedName>
</protein>
<proteinExistence type="predicted"/>
<feature type="non-terminal residue" evidence="1">
    <location>
        <position position="1"/>
    </location>
</feature>
<dbReference type="EMBL" id="KV417504">
    <property type="protein sequence ID" value="KZP28307.1"/>
    <property type="molecule type" value="Genomic_DNA"/>
</dbReference>
<gene>
    <name evidence="1" type="ORF">FIBSPDRAFT_729310</name>
</gene>